<dbReference type="EC" id="2.5.1.-" evidence="2"/>
<dbReference type="PROSITE" id="PS01066">
    <property type="entry name" value="UPP_SYNTHASE"/>
    <property type="match status" value="1"/>
</dbReference>
<evidence type="ECO:0000313" key="6">
    <source>
        <dbReference type="Proteomes" id="UP000319424"/>
    </source>
</evidence>
<dbReference type="CDD" id="cd00475">
    <property type="entry name" value="Cis_IPPS"/>
    <property type="match status" value="1"/>
</dbReference>
<keyword evidence="1 2" id="KW-0808">Transferase</keyword>
<dbReference type="NCBIfam" id="TIGR00055">
    <property type="entry name" value="uppS"/>
    <property type="match status" value="1"/>
</dbReference>
<organism evidence="3 5">
    <name type="scientific">Criibacterium bergeronii</name>
    <dbReference type="NCBI Taxonomy" id="1871336"/>
    <lineage>
        <taxon>Bacteria</taxon>
        <taxon>Bacillati</taxon>
        <taxon>Bacillota</taxon>
        <taxon>Clostridia</taxon>
        <taxon>Peptostreptococcales</taxon>
        <taxon>Filifactoraceae</taxon>
        <taxon>Criibacterium</taxon>
    </lineage>
</organism>
<evidence type="ECO:0000313" key="3">
    <source>
        <dbReference type="EMBL" id="RDY21646.1"/>
    </source>
</evidence>
<dbReference type="GO" id="GO:0000287">
    <property type="term" value="F:magnesium ion binding"/>
    <property type="evidence" value="ECO:0007669"/>
    <property type="project" value="UniProtKB-UniRule"/>
</dbReference>
<dbReference type="Gene3D" id="3.40.1180.10">
    <property type="entry name" value="Decaprenyl diphosphate synthase-like"/>
    <property type="match status" value="1"/>
</dbReference>
<sequence>MLTNTNLDMKNIPTHIGIIMDGNGRWAKKRFLPRTVGHKAGVETVREIVRKCASLNVKYLTLYAFSTENWSRPKDEVSALMSLIVTYLRSELEELNKEQVVIKTIGDMSALPDLPRQELEKAEEKTKDNEGLVLTLAINYGFRADLLQAINKLALENVKEVDDKKLRSYMYTSFLPDIDLLIRTSGEKRLSNFMMYEASYSELYFTDVLWPDFGPDNLVEAIIDYQSRQRRYGGLADEN</sequence>
<reference evidence="4 6" key="3">
    <citation type="submission" date="2019-07" db="EMBL/GenBank/DDBJ databases">
        <title>Criibacterium bergeronii gen. nov., sp. nov. isolated from human clinical samples.</title>
        <authorList>
            <person name="Maheux A.F."/>
            <person name="Boudreau D.K."/>
            <person name="Berube E."/>
            <person name="Brodeur S."/>
            <person name="Bernard K.A."/>
            <person name="Abed J.Y."/>
            <person name="Ducrey E."/>
            <person name="Guay E.F."/>
            <person name="Raymond F."/>
            <person name="Corbeil J."/>
            <person name="Domingo M.-C."/>
            <person name="Roy P.H."/>
            <person name="Boissinot M."/>
            <person name="Tocheva E.I."/>
            <person name="Omar R.F."/>
        </authorList>
    </citation>
    <scope>NUCLEOTIDE SEQUENCE [LARGE SCALE GENOMIC DNA]</scope>
    <source>
        <strain evidence="4 6">CCRI-24246</strain>
    </source>
</reference>
<dbReference type="Proteomes" id="UP000319424">
    <property type="component" value="Unassembled WGS sequence"/>
</dbReference>
<dbReference type="Pfam" id="PF01255">
    <property type="entry name" value="Prenyltransf"/>
    <property type="match status" value="1"/>
</dbReference>
<dbReference type="PANTHER" id="PTHR10291">
    <property type="entry name" value="DEHYDRODOLICHYL DIPHOSPHATE SYNTHASE FAMILY MEMBER"/>
    <property type="match status" value="1"/>
</dbReference>
<dbReference type="HAMAP" id="MF_01139">
    <property type="entry name" value="ISPT"/>
    <property type="match status" value="1"/>
</dbReference>
<dbReference type="EMBL" id="MBEW02000005">
    <property type="protein sequence ID" value="RDY21646.1"/>
    <property type="molecule type" value="Genomic_DNA"/>
</dbReference>
<feature type="binding site" evidence="2">
    <location>
        <position position="72"/>
    </location>
    <ligand>
        <name>substrate</name>
    </ligand>
</feature>
<dbReference type="RefSeq" id="WP_068911951.1">
    <property type="nucleotide sequence ID" value="NZ_MBEW02000005.1"/>
</dbReference>
<name>A0A371IMJ3_9FIRM</name>
<keyword evidence="5" id="KW-1185">Reference proteome</keyword>
<dbReference type="GO" id="GO:0016094">
    <property type="term" value="P:polyprenol biosynthetic process"/>
    <property type="evidence" value="ECO:0007669"/>
    <property type="project" value="TreeGrafter"/>
</dbReference>
<comment type="function">
    <text evidence="2">Catalyzes the condensation of isopentenyl diphosphate (IPP) with allylic pyrophosphates generating different type of terpenoids.</text>
</comment>
<keyword evidence="2" id="KW-0460">Magnesium</keyword>
<feature type="active site" description="Proton acceptor" evidence="2">
    <location>
        <position position="69"/>
    </location>
</feature>
<dbReference type="FunFam" id="3.40.1180.10:FF:000001">
    <property type="entry name" value="(2E,6E)-farnesyl-diphosphate-specific ditrans,polycis-undecaprenyl-diphosphate synthase"/>
    <property type="match status" value="1"/>
</dbReference>
<gene>
    <name evidence="3" type="ORF">BBG48_003435</name>
    <name evidence="4" type="ORF">FL857_00270</name>
</gene>
<reference evidence="3" key="2">
    <citation type="submission" date="2018-07" db="EMBL/GenBank/DDBJ databases">
        <authorList>
            <person name="Quirk P.G."/>
            <person name="Krulwich T.A."/>
        </authorList>
    </citation>
    <scope>NUCLEOTIDE SEQUENCE</scope>
    <source>
        <strain evidence="3">CCRI-22567</strain>
    </source>
</reference>
<dbReference type="STRING" id="1871336.BBG48_06000"/>
<dbReference type="InterPro" id="IPR036424">
    <property type="entry name" value="UPP_synth-like_sf"/>
</dbReference>
<dbReference type="GO" id="GO:0030145">
    <property type="term" value="F:manganese ion binding"/>
    <property type="evidence" value="ECO:0007669"/>
    <property type="project" value="TreeGrafter"/>
</dbReference>
<feature type="binding site" evidence="2">
    <location>
        <position position="21"/>
    </location>
    <ligand>
        <name>Mg(2+)</name>
        <dbReference type="ChEBI" id="CHEBI:18420"/>
    </ligand>
</feature>
<feature type="binding site" evidence="2">
    <location>
        <begin position="22"/>
        <end position="25"/>
    </location>
    <ligand>
        <name>substrate</name>
    </ligand>
</feature>
<evidence type="ECO:0000256" key="1">
    <source>
        <dbReference type="ARBA" id="ARBA00022679"/>
    </source>
</evidence>
<dbReference type="EMBL" id="VJXW01000001">
    <property type="protein sequence ID" value="TRW28555.1"/>
    <property type="molecule type" value="Genomic_DNA"/>
</dbReference>
<dbReference type="PANTHER" id="PTHR10291:SF0">
    <property type="entry name" value="DEHYDRODOLICHYL DIPHOSPHATE SYNTHASE 2"/>
    <property type="match status" value="1"/>
</dbReference>
<dbReference type="GO" id="GO:0008834">
    <property type="term" value="F:ditrans,polycis-undecaprenyl-diphosphate synthase [(2E,6E)-farnesyl-diphosphate specific] activity"/>
    <property type="evidence" value="ECO:0007669"/>
    <property type="project" value="TreeGrafter"/>
</dbReference>
<protein>
    <recommendedName>
        <fullName evidence="2">Isoprenyl transferase</fullName>
        <ecNumber evidence="2">2.5.1.-</ecNumber>
    </recommendedName>
</protein>
<feature type="binding site" evidence="2">
    <location>
        <position position="202"/>
    </location>
    <ligand>
        <name>Mg(2+)</name>
        <dbReference type="ChEBI" id="CHEBI:18420"/>
    </ligand>
</feature>
<feature type="binding site" evidence="2">
    <location>
        <begin position="189"/>
        <end position="191"/>
    </location>
    <ligand>
        <name>substrate</name>
    </ligand>
</feature>
<comment type="cofactor">
    <cofactor evidence="2">
        <name>Mg(2+)</name>
        <dbReference type="ChEBI" id="CHEBI:18420"/>
    </cofactor>
    <text evidence="2">Binds 2 magnesium ions per subunit.</text>
</comment>
<dbReference type="NCBIfam" id="NF011405">
    <property type="entry name" value="PRK14830.1"/>
    <property type="match status" value="1"/>
</dbReference>
<keyword evidence="2" id="KW-0479">Metal-binding</keyword>
<dbReference type="GO" id="GO:0005829">
    <property type="term" value="C:cytosol"/>
    <property type="evidence" value="ECO:0007669"/>
    <property type="project" value="TreeGrafter"/>
</dbReference>
<dbReference type="InterPro" id="IPR018520">
    <property type="entry name" value="UPP_synth-like_CS"/>
</dbReference>
<feature type="active site" evidence="2">
    <location>
        <position position="21"/>
    </location>
</feature>
<reference evidence="3 5" key="1">
    <citation type="journal article" date="2016" name="Genome Announc.">
        <title>Draft Genome Sequence of Criibacterium bergeronii gen. nov., sp. nov., Strain CCRI-22567T, Isolated from a Vaginal Sample from a Woman with Bacterial Vaginosis.</title>
        <authorList>
            <person name="Maheux A.F."/>
            <person name="Berube E."/>
            <person name="Boudreau D.K."/>
            <person name="Raymond F."/>
            <person name="Corbeil J."/>
            <person name="Roy P.H."/>
            <person name="Boissinot M."/>
            <person name="Omar R.F."/>
        </authorList>
    </citation>
    <scope>NUCLEOTIDE SEQUENCE [LARGE SCALE GENOMIC DNA]</scope>
    <source>
        <strain evidence="3 5">CCRI-22567</strain>
    </source>
</reference>
<dbReference type="Proteomes" id="UP000093352">
    <property type="component" value="Unassembled WGS sequence"/>
</dbReference>
<feature type="binding site" evidence="2">
    <location>
        <position position="34"/>
    </location>
    <ligand>
        <name>substrate</name>
    </ligand>
</feature>
<feature type="binding site" evidence="2">
    <location>
        <begin position="66"/>
        <end position="68"/>
    </location>
    <ligand>
        <name>substrate</name>
    </ligand>
</feature>
<dbReference type="InterPro" id="IPR001441">
    <property type="entry name" value="UPP_synth-like"/>
</dbReference>
<proteinExistence type="inferred from homology"/>
<accession>A0A371IMJ3</accession>
<evidence type="ECO:0000313" key="4">
    <source>
        <dbReference type="EMBL" id="TRW28555.1"/>
    </source>
</evidence>
<comment type="similarity">
    <text evidence="2">Belongs to the UPP synthase family.</text>
</comment>
<feature type="binding site" evidence="2">
    <location>
        <position position="38"/>
    </location>
    <ligand>
        <name>substrate</name>
    </ligand>
</feature>
<feature type="binding site" evidence="2">
    <location>
        <position position="26"/>
    </location>
    <ligand>
        <name>substrate</name>
    </ligand>
</feature>
<dbReference type="AlphaFoldDB" id="A0A371IMJ3"/>
<comment type="caution">
    <text evidence="3">The sequence shown here is derived from an EMBL/GenBank/DDBJ whole genome shotgun (WGS) entry which is preliminary data.</text>
</comment>
<dbReference type="OrthoDB" id="4191603at2"/>
<feature type="binding site" evidence="2">
    <location>
        <position position="183"/>
    </location>
    <ligand>
        <name>substrate</name>
    </ligand>
</feature>
<evidence type="ECO:0000313" key="5">
    <source>
        <dbReference type="Proteomes" id="UP000093352"/>
    </source>
</evidence>
<feature type="binding site" evidence="2">
    <location>
        <position position="70"/>
    </location>
    <ligand>
        <name>substrate</name>
    </ligand>
</feature>
<dbReference type="SUPFAM" id="SSF64005">
    <property type="entry name" value="Undecaprenyl diphosphate synthase"/>
    <property type="match status" value="1"/>
</dbReference>
<evidence type="ECO:0000256" key="2">
    <source>
        <dbReference type="HAMAP-Rule" id="MF_01139"/>
    </source>
</evidence>
<comment type="subunit">
    <text evidence="2">Homodimer.</text>
</comment>